<evidence type="ECO:0000313" key="2">
    <source>
        <dbReference type="Proteomes" id="UP001198374"/>
    </source>
</evidence>
<gene>
    <name evidence="1" type="ORF">LDJ82_06890</name>
</gene>
<keyword evidence="2" id="KW-1185">Reference proteome</keyword>
<name>A0ABS7Z1T5_9FIRM</name>
<evidence type="ECO:0000313" key="1">
    <source>
        <dbReference type="EMBL" id="MCA2096612.1"/>
    </source>
</evidence>
<comment type="caution">
    <text evidence="1">The sequence shown here is derived from an EMBL/GenBank/DDBJ whole genome shotgun (WGS) entry which is preliminary data.</text>
</comment>
<organism evidence="1 2">
    <name type="scientific">Anaerococcus degeneri</name>
    <dbReference type="NCBI Taxonomy" id="361500"/>
    <lineage>
        <taxon>Bacteria</taxon>
        <taxon>Bacillati</taxon>
        <taxon>Bacillota</taxon>
        <taxon>Tissierellia</taxon>
        <taxon>Tissierellales</taxon>
        <taxon>Peptoniphilaceae</taxon>
        <taxon>Anaerococcus</taxon>
    </lineage>
</organism>
<proteinExistence type="predicted"/>
<sequence>MKIKIKYDLKDVEGVGKKTYTKTFSQVNQAATKENLRNFTEAYLSLVKSNGQGVNYVIYKANEEKIDEGQLG</sequence>
<dbReference type="Proteomes" id="UP001198374">
    <property type="component" value="Unassembled WGS sequence"/>
</dbReference>
<dbReference type="RefSeq" id="WP_209774689.1">
    <property type="nucleotide sequence ID" value="NZ_JAGGLO010000008.1"/>
</dbReference>
<dbReference type="EMBL" id="JAIWIY010000001">
    <property type="protein sequence ID" value="MCA2096612.1"/>
    <property type="molecule type" value="Genomic_DNA"/>
</dbReference>
<protein>
    <submittedName>
        <fullName evidence="1">Uncharacterized protein</fullName>
    </submittedName>
</protein>
<accession>A0ABS7Z1T5</accession>
<reference evidence="2" key="1">
    <citation type="submission" date="2023-07" db="EMBL/GenBank/DDBJ databases">
        <title>FDA dAtabase for Regulatory Grade micrObial Sequences (FDA-ARGOS): Supporting development and validation of Infectious Disease Dx tests.</title>
        <authorList>
            <person name="Sproer C."/>
            <person name="Gronow S."/>
            <person name="Severitt S."/>
            <person name="Schroder I."/>
            <person name="Tallon L."/>
            <person name="Sadzewicz L."/>
            <person name="Zhao X."/>
            <person name="Boylan J."/>
            <person name="Ott S."/>
            <person name="Bowen H."/>
            <person name="Vavikolanu K."/>
            <person name="Hazen T."/>
            <person name="Aluvathingal J."/>
            <person name="Nadendla S."/>
            <person name="Lowell S."/>
            <person name="Myers T."/>
            <person name="Yan Y."/>
        </authorList>
    </citation>
    <scope>NUCLEOTIDE SEQUENCE [LARGE SCALE GENOMIC DNA]</scope>
    <source>
        <strain evidence="2">FDAARGOS_1538</strain>
    </source>
</reference>